<dbReference type="InterPro" id="IPR015421">
    <property type="entry name" value="PyrdxlP-dep_Trfase_major"/>
</dbReference>
<proteinExistence type="inferred from homology"/>
<evidence type="ECO:0000313" key="4">
    <source>
        <dbReference type="Proteomes" id="UP000680714"/>
    </source>
</evidence>
<comment type="caution">
    <text evidence="3">The sequence shown here is derived from an EMBL/GenBank/DDBJ whole genome shotgun (WGS) entry which is preliminary data.</text>
</comment>
<name>A0ABS5IH16_9PROT</name>
<evidence type="ECO:0000256" key="1">
    <source>
        <dbReference type="ARBA" id="ARBA00037999"/>
    </source>
</evidence>
<dbReference type="PANTHER" id="PTHR30244:SF34">
    <property type="entry name" value="DTDP-4-AMINO-4,6-DIDEOXYGALACTOSE TRANSAMINASE"/>
    <property type="match status" value="1"/>
</dbReference>
<dbReference type="GO" id="GO:0008483">
    <property type="term" value="F:transaminase activity"/>
    <property type="evidence" value="ECO:0007669"/>
    <property type="project" value="UniProtKB-KW"/>
</dbReference>
<comment type="similarity">
    <text evidence="1 2">Belongs to the DegT/DnrJ/EryC1 family.</text>
</comment>
<dbReference type="SUPFAM" id="SSF53383">
    <property type="entry name" value="PLP-dependent transferases"/>
    <property type="match status" value="1"/>
</dbReference>
<keyword evidence="3" id="KW-0808">Transferase</keyword>
<accession>A0ABS5IH16</accession>
<reference evidence="3 4" key="1">
    <citation type="submission" date="2021-04" db="EMBL/GenBank/DDBJ databases">
        <title>Magnetospirillum sulfuroxidans sp. nov., a facultative chemolithoautotrophic sulfur-oxidizing alphaproteobacterium isolated from freshwater sediment and proposals for Paramagetospirillum gen. nov., and Magnetospirillaceae fam. nov.</title>
        <authorList>
            <person name="Koziaeva V."/>
            <person name="Geelhoed J.S."/>
            <person name="Sorokin D.Y."/>
            <person name="Grouzdev D.S."/>
        </authorList>
    </citation>
    <scope>NUCLEOTIDE SEQUENCE [LARGE SCALE GENOMIC DNA]</scope>
    <source>
        <strain evidence="3 4">J10</strain>
    </source>
</reference>
<dbReference type="Gene3D" id="3.40.640.10">
    <property type="entry name" value="Type I PLP-dependent aspartate aminotransferase-like (Major domain)"/>
    <property type="match status" value="1"/>
</dbReference>
<evidence type="ECO:0000256" key="2">
    <source>
        <dbReference type="RuleBase" id="RU004508"/>
    </source>
</evidence>
<dbReference type="PIRSF" id="PIRSF000390">
    <property type="entry name" value="PLP_StrS"/>
    <property type="match status" value="1"/>
</dbReference>
<dbReference type="InterPro" id="IPR015422">
    <property type="entry name" value="PyrdxlP-dep_Trfase_small"/>
</dbReference>
<organism evidence="3 4">
    <name type="scientific">Magnetospirillum sulfuroxidans</name>
    <dbReference type="NCBI Taxonomy" id="611300"/>
    <lineage>
        <taxon>Bacteria</taxon>
        <taxon>Pseudomonadati</taxon>
        <taxon>Pseudomonadota</taxon>
        <taxon>Alphaproteobacteria</taxon>
        <taxon>Rhodospirillales</taxon>
        <taxon>Rhodospirillaceae</taxon>
        <taxon>Magnetospirillum</taxon>
    </lineage>
</organism>
<protein>
    <submittedName>
        <fullName evidence="3">DegT/DnrJ/EryC1/StrS family aminotransferase</fullName>
    </submittedName>
</protein>
<sequence>MIPIIRPDLTFDEVADDLRAVIESGQLTCGRKVLEFETQIAATVGVKHAIATTSATTALHLALAAKGIGLGDEVLVSDFSFPASANAIIQTGAVPVFVDCRPGAFDLDIDDAARKLTKRTKAIMPVHPFGMPADIKAIAALAEEHNLFVVEDAACAIGAERDGIHCGGGPGVGCFSFHPRKLITTGEGGAVTTDDDALAERLRLLRSHGGRPGPKVGLEFVENGYNYRLSEVQAVLGIAQMKRLASILDDRRRTAALYREKLSGMAGVSLPQFDIPGIGTFQSFVILLDDGIDRDCLVTDLRAGGVETTLGTYAQHGHPAFARSGHRPGDLPHSWRAQRQSLTLPLVPSMTETALEQVVTKLSVAISRPFTRRTHLDR</sequence>
<dbReference type="InterPro" id="IPR000653">
    <property type="entry name" value="DegT/StrS_aminotransferase"/>
</dbReference>
<gene>
    <name evidence="3" type="ORF">KEC16_18515</name>
</gene>
<dbReference type="CDD" id="cd00616">
    <property type="entry name" value="AHBA_syn"/>
    <property type="match status" value="1"/>
</dbReference>
<dbReference type="Proteomes" id="UP000680714">
    <property type="component" value="Unassembled WGS sequence"/>
</dbReference>
<keyword evidence="4" id="KW-1185">Reference proteome</keyword>
<dbReference type="PANTHER" id="PTHR30244">
    <property type="entry name" value="TRANSAMINASE"/>
    <property type="match status" value="1"/>
</dbReference>
<dbReference type="RefSeq" id="WP_211551724.1">
    <property type="nucleotide sequence ID" value="NZ_JAGTUF010000030.1"/>
</dbReference>
<dbReference type="InterPro" id="IPR015424">
    <property type="entry name" value="PyrdxlP-dep_Trfase"/>
</dbReference>
<dbReference type="Pfam" id="PF01041">
    <property type="entry name" value="DegT_DnrJ_EryC1"/>
    <property type="match status" value="1"/>
</dbReference>
<evidence type="ECO:0000313" key="3">
    <source>
        <dbReference type="EMBL" id="MBR9973724.1"/>
    </source>
</evidence>
<dbReference type="EMBL" id="JAGTUF010000030">
    <property type="protein sequence ID" value="MBR9973724.1"/>
    <property type="molecule type" value="Genomic_DNA"/>
</dbReference>
<keyword evidence="2" id="KW-0663">Pyridoxal phosphate</keyword>
<keyword evidence="3" id="KW-0032">Aminotransferase</keyword>
<dbReference type="Gene3D" id="3.90.1150.10">
    <property type="entry name" value="Aspartate Aminotransferase, domain 1"/>
    <property type="match status" value="1"/>
</dbReference>